<keyword evidence="9" id="KW-1185">Reference proteome</keyword>
<evidence type="ECO:0000256" key="5">
    <source>
        <dbReference type="PROSITE-ProRule" id="PRU00221"/>
    </source>
</evidence>
<dbReference type="PROSITE" id="PS50082">
    <property type="entry name" value="WD_REPEATS_2"/>
    <property type="match status" value="3"/>
</dbReference>
<evidence type="ECO:0000256" key="2">
    <source>
        <dbReference type="ARBA" id="ARBA00020809"/>
    </source>
</evidence>
<dbReference type="InterPro" id="IPR051246">
    <property type="entry name" value="WDR48"/>
</dbReference>
<dbReference type="InterPro" id="IPR035913">
    <property type="entry name" value="RPB5-like_sf"/>
</dbReference>
<dbReference type="Pfam" id="PF03871">
    <property type="entry name" value="RNA_pol_Rpb5_N"/>
    <property type="match status" value="1"/>
</dbReference>
<dbReference type="PRINTS" id="PR00320">
    <property type="entry name" value="GPROTEINBRPT"/>
</dbReference>
<dbReference type="InterPro" id="IPR001680">
    <property type="entry name" value="WD40_rpt"/>
</dbReference>
<name>A0ABX8IAE6_9ASCO</name>
<dbReference type="InterPro" id="IPR036322">
    <property type="entry name" value="WD40_repeat_dom_sf"/>
</dbReference>
<dbReference type="SUPFAM" id="SSF50978">
    <property type="entry name" value="WD40 repeat-like"/>
    <property type="match status" value="1"/>
</dbReference>
<evidence type="ECO:0000313" key="9">
    <source>
        <dbReference type="Proteomes" id="UP000825434"/>
    </source>
</evidence>
<feature type="repeat" description="WD" evidence="5">
    <location>
        <begin position="1"/>
        <end position="23"/>
    </location>
</feature>
<dbReference type="SUPFAM" id="SSF55287">
    <property type="entry name" value="RPB5-like RNA polymerase subunit"/>
    <property type="match status" value="1"/>
</dbReference>
<dbReference type="PROSITE" id="PS00678">
    <property type="entry name" value="WD_REPEATS_1"/>
    <property type="match status" value="2"/>
</dbReference>
<accession>A0ABX8IAE6</accession>
<dbReference type="InterPro" id="IPR005571">
    <property type="entry name" value="RNA_pol_Rpb5_N"/>
</dbReference>
<dbReference type="InterPro" id="IPR036710">
    <property type="entry name" value="RNA_pol_Rpb5_N_sf"/>
</dbReference>
<protein>
    <recommendedName>
        <fullName evidence="2">DNA-directed RNA polymerases I, II, and III subunit RPABC1</fullName>
    </recommendedName>
</protein>
<proteinExistence type="inferred from homology"/>
<organism evidence="8 9">
    <name type="scientific">Candidozyma haemuli</name>
    <dbReference type="NCBI Taxonomy" id="45357"/>
    <lineage>
        <taxon>Eukaryota</taxon>
        <taxon>Fungi</taxon>
        <taxon>Dikarya</taxon>
        <taxon>Ascomycota</taxon>
        <taxon>Saccharomycotina</taxon>
        <taxon>Pichiomycetes</taxon>
        <taxon>Metschnikowiaceae</taxon>
        <taxon>Candidozyma</taxon>
    </lineage>
</organism>
<evidence type="ECO:0000256" key="1">
    <source>
        <dbReference type="ARBA" id="ARBA00006917"/>
    </source>
</evidence>
<dbReference type="Gene3D" id="3.90.940.20">
    <property type="entry name" value="RPB5-like RNA polymerase subunit"/>
    <property type="match status" value="1"/>
</dbReference>
<dbReference type="Pfam" id="PF11816">
    <property type="entry name" value="DUF3337"/>
    <property type="match status" value="1"/>
</dbReference>
<dbReference type="Pfam" id="PF00400">
    <property type="entry name" value="WD40"/>
    <property type="match status" value="2"/>
</dbReference>
<dbReference type="PANTHER" id="PTHR19862">
    <property type="entry name" value="WD REPEAT-CONTAINING PROTEIN 48"/>
    <property type="match status" value="1"/>
</dbReference>
<dbReference type="SUPFAM" id="SSF53036">
    <property type="entry name" value="Eukaryotic RPB5 N-terminal domain"/>
    <property type="match status" value="1"/>
</dbReference>
<dbReference type="InterPro" id="IPR000783">
    <property type="entry name" value="RNA_pol_subH/Rpb5_C"/>
</dbReference>
<gene>
    <name evidence="8" type="ORF">CA3LBN_002523</name>
</gene>
<sequence>MQLSAHTGHLFTGGRDGVVKVWSSDRQPGAEESPLPEEHCQDVNEQLLKLETAISSTSLQHKSLKCRYDSSAVSSRNTHFDWINDIKLVDKDRSLVTASADLSLKLIRLDTNHDNDVHKFQNVHTDYVKKLSSISSQNLVVSGALDGTIAIWDLKTLKPISHFQNQSGKPHLPSSVYALANNQSNLISAGGPSNTITVYDRRISRDGGANLIKRLVGHQDNVRCLLMNSDYILSGSSDSTVKLWDMRNFKVYKNFEMHDDPVWSLTTPYASAPGLSDGNADFSVFYSGDKAGNVVKTDLNYLSSYVPEEEMVEPTFSTSDLTVVDEKLGLCTLVAKACSPIVSLCVEKDTSIFASTYNALNRYYVPDTRQMAKYQYYRTCVDYCINLDSQVDDDHQGVLEGTTTDQSDLNSEFYDIVSHLSMDTNNLDIQSSFSNYPMSVTNAEGDVDENAEYNSMFLCINGGPSTEFVNAYKEELKGLKPPENSTVDQTPVEILLNPIPSSQVISIAFNSEAIERFPLSPKSIVAKRMLNNKRWMVVLYHNGDICIWDVFICQVIKSFPSKTGSDKRLSDDELKDRARVMDQIAQENQTLDTFSNWCEVEIRSGKLLVSFVETSSPNVEIYYDEMVKSYPFMALDKNEPAKEHMARVSDDERYPLALIFLNSIFHQYALYELKSDEKAREELRISATKFKTSGTGSEVDSSSVSSTVEETKKKRLFSRKSSKANISQLSAKPAFSPAPSVSSAISDLADDPLTLTETSSISDQNIAEDSILKLISQNRQKYIDFYGQNGSKRVAPSEMCLYSNDIAVNGKEEGSLYRPFIPVEKLPGKLLIIVFENSQDLGNYRDVCSFHLDEITELNYPVQSNSTKCHLVQQLRQTLPKWIGNPILFNKFPQKEWPKVAFQLFEADYSKYPADKKIGGKAQKKIKRLPPLESSLKLTSQNMLRVNKVLLYVTEKFESRTSEMKDKKRPAEWLELECRGQILEPTMTLQTIKTKIWKSSSDIELFFRRKLAMDDVERSISRLWRSFRTVKEMVRDKGYFITDEEINMTLDEFKSKICPMGDPQRKLMCFQAQPTPEALERFPEMGSLWVEFCDEASVGIKTMRNFCIHISEKNFSTGIFIYQNSITPSANKLIPTVAPATIEVFQESDLIVNITHHELVPKHIRLSKLEKKELLDRYRLKESQLPRIQREDPVARYLGLKRGDVVKIIRRSETSVDNKDLED</sequence>
<dbReference type="PANTHER" id="PTHR19862:SF14">
    <property type="entry name" value="WD REPEAT-CONTAINING PROTEIN 48"/>
    <property type="match status" value="1"/>
</dbReference>
<dbReference type="Gene3D" id="3.40.1340.10">
    <property type="entry name" value="RNA polymerase, Rpb5, N-terminal domain"/>
    <property type="match status" value="1"/>
</dbReference>
<dbReference type="InterPro" id="IPR021772">
    <property type="entry name" value="WDR48/Bun107"/>
</dbReference>
<dbReference type="Pfam" id="PF01191">
    <property type="entry name" value="RNA_pol_Rpb5_C"/>
    <property type="match status" value="1"/>
</dbReference>
<keyword evidence="4" id="KW-0677">Repeat</keyword>
<keyword evidence="3 5" id="KW-0853">WD repeat</keyword>
<reference evidence="8 9" key="1">
    <citation type="submission" date="2021-06" db="EMBL/GenBank/DDBJ databases">
        <title>Candida outbreak in Lebanon.</title>
        <authorList>
            <person name="Finianos M."/>
        </authorList>
    </citation>
    <scope>NUCLEOTIDE SEQUENCE [LARGE SCALE GENOMIC DNA]</scope>
    <source>
        <strain evidence="8">CA3LBN</strain>
    </source>
</reference>
<dbReference type="SMART" id="SM00320">
    <property type="entry name" value="WD40"/>
    <property type="match status" value="5"/>
</dbReference>
<dbReference type="PROSITE" id="PS50294">
    <property type="entry name" value="WD_REPEATS_REGION"/>
    <property type="match status" value="2"/>
</dbReference>
<dbReference type="InterPro" id="IPR015943">
    <property type="entry name" value="WD40/YVTN_repeat-like_dom_sf"/>
</dbReference>
<feature type="domain" description="RNA polymerase Rpb5 N-terminal" evidence="7">
    <location>
        <begin position="1017"/>
        <end position="1109"/>
    </location>
</feature>
<evidence type="ECO:0000256" key="3">
    <source>
        <dbReference type="ARBA" id="ARBA00022574"/>
    </source>
</evidence>
<dbReference type="EMBL" id="CP076662">
    <property type="protein sequence ID" value="QWU88258.1"/>
    <property type="molecule type" value="Genomic_DNA"/>
</dbReference>
<feature type="domain" description="RNA polymerase subunit H/Rpb5 C-terminal" evidence="6">
    <location>
        <begin position="1152"/>
        <end position="1215"/>
    </location>
</feature>
<evidence type="ECO:0000256" key="4">
    <source>
        <dbReference type="ARBA" id="ARBA00022737"/>
    </source>
</evidence>
<dbReference type="Proteomes" id="UP000825434">
    <property type="component" value="Chromosome 2"/>
</dbReference>
<comment type="similarity">
    <text evidence="1">Belongs to the WD repeat WDR48 family.</text>
</comment>
<dbReference type="Gene3D" id="2.130.10.10">
    <property type="entry name" value="YVTN repeat-like/Quinoprotein amine dehydrogenase"/>
    <property type="match status" value="2"/>
</dbReference>
<dbReference type="InterPro" id="IPR019775">
    <property type="entry name" value="WD40_repeat_CS"/>
</dbReference>
<evidence type="ECO:0000259" key="7">
    <source>
        <dbReference type="Pfam" id="PF03871"/>
    </source>
</evidence>
<feature type="repeat" description="WD" evidence="5">
    <location>
        <begin position="121"/>
        <end position="162"/>
    </location>
</feature>
<dbReference type="InterPro" id="IPR020472">
    <property type="entry name" value="WD40_PAC1"/>
</dbReference>
<evidence type="ECO:0000313" key="8">
    <source>
        <dbReference type="EMBL" id="QWU88258.1"/>
    </source>
</evidence>
<evidence type="ECO:0000259" key="6">
    <source>
        <dbReference type="Pfam" id="PF01191"/>
    </source>
</evidence>
<feature type="repeat" description="WD" evidence="5">
    <location>
        <begin position="215"/>
        <end position="254"/>
    </location>
</feature>